<feature type="region of interest" description="Disordered" evidence="1">
    <location>
        <begin position="1"/>
        <end position="21"/>
    </location>
</feature>
<dbReference type="EMBL" id="JBJUIK010000008">
    <property type="protein sequence ID" value="KAL3520132.1"/>
    <property type="molecule type" value="Genomic_DNA"/>
</dbReference>
<evidence type="ECO:0000256" key="1">
    <source>
        <dbReference type="SAM" id="MobiDB-lite"/>
    </source>
</evidence>
<keyword evidence="3" id="KW-1185">Reference proteome</keyword>
<organism evidence="2 3">
    <name type="scientific">Cinchona calisaya</name>
    <dbReference type="NCBI Taxonomy" id="153742"/>
    <lineage>
        <taxon>Eukaryota</taxon>
        <taxon>Viridiplantae</taxon>
        <taxon>Streptophyta</taxon>
        <taxon>Embryophyta</taxon>
        <taxon>Tracheophyta</taxon>
        <taxon>Spermatophyta</taxon>
        <taxon>Magnoliopsida</taxon>
        <taxon>eudicotyledons</taxon>
        <taxon>Gunneridae</taxon>
        <taxon>Pentapetalae</taxon>
        <taxon>asterids</taxon>
        <taxon>lamiids</taxon>
        <taxon>Gentianales</taxon>
        <taxon>Rubiaceae</taxon>
        <taxon>Cinchonoideae</taxon>
        <taxon>Cinchoneae</taxon>
        <taxon>Cinchona</taxon>
    </lineage>
</organism>
<dbReference type="Proteomes" id="UP001630127">
    <property type="component" value="Unassembled WGS sequence"/>
</dbReference>
<reference evidence="2 3" key="1">
    <citation type="submission" date="2024-11" db="EMBL/GenBank/DDBJ databases">
        <title>A near-complete genome assembly of Cinchona calisaya.</title>
        <authorList>
            <person name="Lian D.C."/>
            <person name="Zhao X.W."/>
            <person name="Wei L."/>
        </authorList>
    </citation>
    <scope>NUCLEOTIDE SEQUENCE [LARGE SCALE GENOMIC DNA]</scope>
    <source>
        <tissue evidence="2">Nenye</tissue>
    </source>
</reference>
<dbReference type="AlphaFoldDB" id="A0ABD2ZNV2"/>
<comment type="caution">
    <text evidence="2">The sequence shown here is derived from an EMBL/GenBank/DDBJ whole genome shotgun (WGS) entry which is preliminary data.</text>
</comment>
<feature type="compositionally biased region" description="Polar residues" evidence="1">
    <location>
        <begin position="50"/>
        <end position="62"/>
    </location>
</feature>
<protein>
    <submittedName>
        <fullName evidence="2">Uncharacterized protein</fullName>
    </submittedName>
</protein>
<sequence length="236" mass="27078">MPPTGSGFDNDGRARLSGIAGQPKRYNEVSFVRNRANIVWKDKQGENESNHTTVENETNQTAVDDHNANENETIQTTEGHNALPLLRRRGITRNLSLTKKRDAKKKRKEGVELSEIELFELSQHSKKNGSMVNDKAKETLLALIQERMKELHDSTSMMTKEISEKEVGYVPGQPRPSKSQAANFQLFRAEIEKHMKRKMPQKLLLQQLLSNSMLNKRLLRIWNNNKEKQKRCTSSL</sequence>
<name>A0ABD2ZNV2_9GENT</name>
<gene>
    <name evidence="2" type="ORF">ACH5RR_018281</name>
</gene>
<proteinExistence type="predicted"/>
<evidence type="ECO:0000313" key="3">
    <source>
        <dbReference type="Proteomes" id="UP001630127"/>
    </source>
</evidence>
<accession>A0ABD2ZNV2</accession>
<evidence type="ECO:0000313" key="2">
    <source>
        <dbReference type="EMBL" id="KAL3520132.1"/>
    </source>
</evidence>
<feature type="region of interest" description="Disordered" evidence="1">
    <location>
        <begin position="42"/>
        <end position="68"/>
    </location>
</feature>